<reference evidence="3" key="1">
    <citation type="journal article" date="2017" name="Genome Biol.">
        <title>Comparative genomics reveals high biological diversity and specific adaptations in the industrially and medically important fungal genus Aspergillus.</title>
        <authorList>
            <person name="de Vries R.P."/>
            <person name="Riley R."/>
            <person name="Wiebenga A."/>
            <person name="Aguilar-Osorio G."/>
            <person name="Amillis S."/>
            <person name="Uchima C.A."/>
            <person name="Anderluh G."/>
            <person name="Asadollahi M."/>
            <person name="Askin M."/>
            <person name="Barry K."/>
            <person name="Battaglia E."/>
            <person name="Bayram O."/>
            <person name="Benocci T."/>
            <person name="Braus-Stromeyer S.A."/>
            <person name="Caldana C."/>
            <person name="Canovas D."/>
            <person name="Cerqueira G.C."/>
            <person name="Chen F."/>
            <person name="Chen W."/>
            <person name="Choi C."/>
            <person name="Clum A."/>
            <person name="Dos Santos R.A."/>
            <person name="Damasio A.R."/>
            <person name="Diallinas G."/>
            <person name="Emri T."/>
            <person name="Fekete E."/>
            <person name="Flipphi M."/>
            <person name="Freyberg S."/>
            <person name="Gallo A."/>
            <person name="Gournas C."/>
            <person name="Habgood R."/>
            <person name="Hainaut M."/>
            <person name="Harispe M.L."/>
            <person name="Henrissat B."/>
            <person name="Hilden K.S."/>
            <person name="Hope R."/>
            <person name="Hossain A."/>
            <person name="Karabika E."/>
            <person name="Karaffa L."/>
            <person name="Karanyi Z."/>
            <person name="Krasevec N."/>
            <person name="Kuo A."/>
            <person name="Kusch H."/>
            <person name="LaButti K."/>
            <person name="Lagendijk E.L."/>
            <person name="Lapidus A."/>
            <person name="Levasseur A."/>
            <person name="Lindquist E."/>
            <person name="Lipzen A."/>
            <person name="Logrieco A.F."/>
            <person name="MacCabe A."/>
            <person name="Maekelae M.R."/>
            <person name="Malavazi I."/>
            <person name="Melin P."/>
            <person name="Meyer V."/>
            <person name="Mielnichuk N."/>
            <person name="Miskei M."/>
            <person name="Molnar A.P."/>
            <person name="Mule G."/>
            <person name="Ngan C.Y."/>
            <person name="Orejas M."/>
            <person name="Orosz E."/>
            <person name="Ouedraogo J.P."/>
            <person name="Overkamp K.M."/>
            <person name="Park H.-S."/>
            <person name="Perrone G."/>
            <person name="Piumi F."/>
            <person name="Punt P.J."/>
            <person name="Ram A.F."/>
            <person name="Ramon A."/>
            <person name="Rauscher S."/>
            <person name="Record E."/>
            <person name="Riano-Pachon D.M."/>
            <person name="Robert V."/>
            <person name="Roehrig J."/>
            <person name="Ruller R."/>
            <person name="Salamov A."/>
            <person name="Salih N.S."/>
            <person name="Samson R.A."/>
            <person name="Sandor E."/>
            <person name="Sanguinetti M."/>
            <person name="Schuetze T."/>
            <person name="Sepcic K."/>
            <person name="Shelest E."/>
            <person name="Sherlock G."/>
            <person name="Sophianopoulou V."/>
            <person name="Squina F.M."/>
            <person name="Sun H."/>
            <person name="Susca A."/>
            <person name="Todd R.B."/>
            <person name="Tsang A."/>
            <person name="Unkles S.E."/>
            <person name="van de Wiele N."/>
            <person name="van Rossen-Uffink D."/>
            <person name="Oliveira J.V."/>
            <person name="Vesth T.C."/>
            <person name="Visser J."/>
            <person name="Yu J.-H."/>
            <person name="Zhou M."/>
            <person name="Andersen M.R."/>
            <person name="Archer D.B."/>
            <person name="Baker S.E."/>
            <person name="Benoit I."/>
            <person name="Brakhage A.A."/>
            <person name="Braus G.H."/>
            <person name="Fischer R."/>
            <person name="Frisvad J.C."/>
            <person name="Goldman G.H."/>
            <person name="Houbraken J."/>
            <person name="Oakley B."/>
            <person name="Pocsi I."/>
            <person name="Scazzocchio C."/>
            <person name="Seiboth B."/>
            <person name="vanKuyk P.A."/>
            <person name="Wortman J."/>
            <person name="Dyer P.S."/>
            <person name="Grigoriev I.V."/>
        </authorList>
    </citation>
    <scope>NUCLEOTIDE SEQUENCE [LARGE SCALE GENOMIC DNA]</scope>
    <source>
        <strain evidence="3">CBS 106.47</strain>
    </source>
</reference>
<name>A0A1M3TXL8_ASPLC</name>
<proteinExistence type="predicted"/>
<accession>A0A1M3TXL8</accession>
<organism evidence="2 3">
    <name type="scientific">Aspergillus luchuensis (strain CBS 106.47)</name>
    <dbReference type="NCBI Taxonomy" id="1137211"/>
    <lineage>
        <taxon>Eukaryota</taxon>
        <taxon>Fungi</taxon>
        <taxon>Dikarya</taxon>
        <taxon>Ascomycota</taxon>
        <taxon>Pezizomycotina</taxon>
        <taxon>Eurotiomycetes</taxon>
        <taxon>Eurotiomycetidae</taxon>
        <taxon>Eurotiales</taxon>
        <taxon>Aspergillaceae</taxon>
        <taxon>Aspergillus</taxon>
        <taxon>Aspergillus subgen. Circumdati</taxon>
    </lineage>
</organism>
<evidence type="ECO:0000313" key="2">
    <source>
        <dbReference type="EMBL" id="OJZ91543.1"/>
    </source>
</evidence>
<protein>
    <submittedName>
        <fullName evidence="2">Uncharacterized protein</fullName>
    </submittedName>
</protein>
<dbReference type="VEuPathDB" id="FungiDB:ASPFODRAFT_201430"/>
<dbReference type="EMBL" id="KV878236">
    <property type="protein sequence ID" value="OJZ91543.1"/>
    <property type="molecule type" value="Genomic_DNA"/>
</dbReference>
<dbReference type="AlphaFoldDB" id="A0A1M3TXL8"/>
<feature type="region of interest" description="Disordered" evidence="1">
    <location>
        <begin position="222"/>
        <end position="247"/>
    </location>
</feature>
<evidence type="ECO:0000256" key="1">
    <source>
        <dbReference type="SAM" id="MobiDB-lite"/>
    </source>
</evidence>
<gene>
    <name evidence="2" type="ORF">ASPFODRAFT_201430</name>
</gene>
<dbReference type="Proteomes" id="UP000184063">
    <property type="component" value="Unassembled WGS sequence"/>
</dbReference>
<dbReference type="OrthoDB" id="4384211at2759"/>
<sequence length="247" mass="27568">MALSAGNAILSLTEQLSVPPKASLQILGTHNVNKDNNIMDFDIWVDCPKAVGIRSAKFLTENDVEPRCWNYSADRDNSDPEDILGGWRDDRLNHDDADDRSWSLHKSGHFLDEDCTALRIHIERLAQKTAYGGSVEVSLHTPSIQSEAGNNASAEKRNNAHMFVEWTFECPFTPTDQVWSELVMNAMVDHKKGWIEPHAPRPSHGMSPFRRAMRANGTSRVVSREQNANGVTHSVRQFSSWGGDSSA</sequence>
<evidence type="ECO:0000313" key="3">
    <source>
        <dbReference type="Proteomes" id="UP000184063"/>
    </source>
</evidence>